<dbReference type="GO" id="GO:0016872">
    <property type="term" value="F:intramolecular lyase activity"/>
    <property type="evidence" value="ECO:0007669"/>
    <property type="project" value="InterPro"/>
</dbReference>
<evidence type="ECO:0000256" key="4">
    <source>
        <dbReference type="ARBA" id="ARBA00022746"/>
    </source>
</evidence>
<evidence type="ECO:0000256" key="7">
    <source>
        <dbReference type="ARBA" id="ARBA00023235"/>
    </source>
</evidence>
<name>A0A941F2G4_9BACT</name>
<comment type="caution">
    <text evidence="10">The sequence shown here is derived from an EMBL/GenBank/DDBJ whole genome shotgun (WGS) entry which is preliminary data.</text>
</comment>
<keyword evidence="11" id="KW-1185">Reference proteome</keyword>
<evidence type="ECO:0000313" key="11">
    <source>
        <dbReference type="Proteomes" id="UP000679220"/>
    </source>
</evidence>
<dbReference type="NCBIfam" id="TIGR03462">
    <property type="entry name" value="CarR_dom_SF"/>
    <property type="match status" value="1"/>
</dbReference>
<evidence type="ECO:0000256" key="6">
    <source>
        <dbReference type="ARBA" id="ARBA00023136"/>
    </source>
</evidence>
<feature type="transmembrane region" description="Helical" evidence="8">
    <location>
        <begin position="35"/>
        <end position="54"/>
    </location>
</feature>
<keyword evidence="5 8" id="KW-1133">Transmembrane helix</keyword>
<dbReference type="GO" id="GO:0016117">
    <property type="term" value="P:carotenoid biosynthetic process"/>
    <property type="evidence" value="ECO:0007669"/>
    <property type="project" value="UniProtKB-KW"/>
</dbReference>
<feature type="transmembrane region" description="Helical" evidence="8">
    <location>
        <begin position="107"/>
        <end position="125"/>
    </location>
</feature>
<reference evidence="10" key="2">
    <citation type="submission" date="2021-04" db="EMBL/GenBank/DDBJ databases">
        <authorList>
            <person name="Zhang T."/>
            <person name="Zhang Y."/>
            <person name="Lu D."/>
            <person name="Zuo D."/>
            <person name="Du Z."/>
        </authorList>
    </citation>
    <scope>NUCLEOTIDE SEQUENCE</scope>
    <source>
        <strain evidence="10">JR1</strain>
    </source>
</reference>
<dbReference type="RefSeq" id="WP_212189466.1">
    <property type="nucleotide sequence ID" value="NZ_JAGTAR010000010.1"/>
</dbReference>
<sequence>MEKYTYLIINIACIFIPLVASFYRRHAFVKEWRYFIPANLLVAFVFLVWDYYFTRMGVWGFNPDYLTGVYLLNLPLEEVLFFIAIPYACVFNYFAMRYLVNTNPLRSFQSAITLTLAMVFLLTAIGFYGRWYTSLTAALAGMYLLIAFYKRRDLSYVYLSYFIILPFFFLSNGILTGSFIDEPIVWYNNAENLGLRMGTIPVEDSVYGFLLVLMNIDLYEWLKQRARHRKLINISS</sequence>
<feature type="transmembrane region" description="Helical" evidence="8">
    <location>
        <begin position="6"/>
        <end position="23"/>
    </location>
</feature>
<reference evidence="10" key="1">
    <citation type="journal article" date="2018" name="Int. J. Syst. Evol. Microbiol.">
        <title>Carboxylicivirga sediminis sp. nov., isolated from coastal sediment.</title>
        <authorList>
            <person name="Wang F.Q."/>
            <person name="Ren L.H."/>
            <person name="Zou R.J."/>
            <person name="Sun Y.Z."/>
            <person name="Liu X.J."/>
            <person name="Jiang F."/>
            <person name="Liu L.J."/>
        </authorList>
    </citation>
    <scope>NUCLEOTIDE SEQUENCE</scope>
    <source>
        <strain evidence="10">JR1</strain>
    </source>
</reference>
<protein>
    <submittedName>
        <fullName evidence="10">Lycopene cyclase domain-containing protein</fullName>
    </submittedName>
</protein>
<feature type="domain" description="Lycopene cyclase" evidence="9">
    <location>
        <begin position="4"/>
        <end position="93"/>
    </location>
</feature>
<dbReference type="AlphaFoldDB" id="A0A941F2G4"/>
<organism evidence="10 11">
    <name type="scientific">Carboxylicivirga sediminis</name>
    <dbReference type="NCBI Taxonomy" id="2006564"/>
    <lineage>
        <taxon>Bacteria</taxon>
        <taxon>Pseudomonadati</taxon>
        <taxon>Bacteroidota</taxon>
        <taxon>Bacteroidia</taxon>
        <taxon>Marinilabiliales</taxon>
        <taxon>Marinilabiliaceae</taxon>
        <taxon>Carboxylicivirga</taxon>
    </lineage>
</organism>
<feature type="transmembrane region" description="Helical" evidence="8">
    <location>
        <begin position="205"/>
        <end position="222"/>
    </location>
</feature>
<dbReference type="Pfam" id="PF18916">
    <property type="entry name" value="Lycopene_cyc"/>
    <property type="match status" value="2"/>
</dbReference>
<evidence type="ECO:0000256" key="3">
    <source>
        <dbReference type="ARBA" id="ARBA00022692"/>
    </source>
</evidence>
<dbReference type="GO" id="GO:0045436">
    <property type="term" value="F:lycopene beta cyclase activity"/>
    <property type="evidence" value="ECO:0007669"/>
    <property type="project" value="UniProtKB-ARBA"/>
</dbReference>
<keyword evidence="6 8" id="KW-0472">Membrane</keyword>
<gene>
    <name evidence="10" type="ORF">KDU71_08140</name>
</gene>
<keyword evidence="4" id="KW-0125">Carotenoid biosynthesis</keyword>
<evidence type="ECO:0000313" key="10">
    <source>
        <dbReference type="EMBL" id="MBR8535526.1"/>
    </source>
</evidence>
<feature type="transmembrane region" description="Helical" evidence="8">
    <location>
        <begin position="156"/>
        <end position="180"/>
    </location>
</feature>
<proteinExistence type="predicted"/>
<evidence type="ECO:0000256" key="5">
    <source>
        <dbReference type="ARBA" id="ARBA00022989"/>
    </source>
</evidence>
<comment type="pathway">
    <text evidence="2">Carotenoid biosynthesis.</text>
</comment>
<evidence type="ECO:0000256" key="2">
    <source>
        <dbReference type="ARBA" id="ARBA00004829"/>
    </source>
</evidence>
<evidence type="ECO:0000256" key="8">
    <source>
        <dbReference type="SAM" id="Phobius"/>
    </source>
</evidence>
<feature type="transmembrane region" description="Helical" evidence="8">
    <location>
        <begin position="74"/>
        <end position="95"/>
    </location>
</feature>
<dbReference type="GO" id="GO:0016020">
    <property type="term" value="C:membrane"/>
    <property type="evidence" value="ECO:0007669"/>
    <property type="project" value="UniProtKB-SubCell"/>
</dbReference>
<dbReference type="Proteomes" id="UP000679220">
    <property type="component" value="Unassembled WGS sequence"/>
</dbReference>
<evidence type="ECO:0000259" key="9">
    <source>
        <dbReference type="Pfam" id="PF18916"/>
    </source>
</evidence>
<feature type="transmembrane region" description="Helical" evidence="8">
    <location>
        <begin position="131"/>
        <end position="149"/>
    </location>
</feature>
<keyword evidence="7" id="KW-0413">Isomerase</keyword>
<dbReference type="EMBL" id="JAGTAR010000010">
    <property type="protein sequence ID" value="MBR8535526.1"/>
    <property type="molecule type" value="Genomic_DNA"/>
</dbReference>
<keyword evidence="3 8" id="KW-0812">Transmembrane</keyword>
<dbReference type="InterPro" id="IPR017825">
    <property type="entry name" value="Lycopene_cyclase_dom"/>
</dbReference>
<feature type="domain" description="Lycopene cyclase" evidence="9">
    <location>
        <begin position="130"/>
        <end position="222"/>
    </location>
</feature>
<comment type="subcellular location">
    <subcellularLocation>
        <location evidence="1">Membrane</location>
        <topology evidence="1">Multi-pass membrane protein</topology>
    </subcellularLocation>
</comment>
<accession>A0A941F2G4</accession>
<evidence type="ECO:0000256" key="1">
    <source>
        <dbReference type="ARBA" id="ARBA00004141"/>
    </source>
</evidence>